<proteinExistence type="predicted"/>
<evidence type="ECO:0000313" key="8">
    <source>
        <dbReference type="EMBL" id="KAK9221085.1"/>
    </source>
</evidence>
<dbReference type="InterPro" id="IPR038005">
    <property type="entry name" value="RX-like_CC"/>
</dbReference>
<dbReference type="Pfam" id="PF23598">
    <property type="entry name" value="LRR_14"/>
    <property type="match status" value="1"/>
</dbReference>
<dbReference type="SUPFAM" id="SSF52058">
    <property type="entry name" value="L domain-like"/>
    <property type="match status" value="1"/>
</dbReference>
<protein>
    <submittedName>
        <fullName evidence="8">Uncharacterized protein</fullName>
    </submittedName>
</protein>
<dbReference type="FunFam" id="1.10.10.10:FF:000322">
    <property type="entry name" value="Probable disease resistance protein At1g63360"/>
    <property type="match status" value="1"/>
</dbReference>
<dbReference type="InterPro" id="IPR036388">
    <property type="entry name" value="WH-like_DNA-bd_sf"/>
</dbReference>
<evidence type="ECO:0000259" key="6">
    <source>
        <dbReference type="Pfam" id="PF23559"/>
    </source>
</evidence>
<feature type="domain" description="Disease resistance protein winged helix" evidence="6">
    <location>
        <begin position="455"/>
        <end position="521"/>
    </location>
</feature>
<dbReference type="InterPro" id="IPR002182">
    <property type="entry name" value="NB-ARC"/>
</dbReference>
<dbReference type="EMBL" id="JBCGBO010000002">
    <property type="protein sequence ID" value="KAK9221085.1"/>
    <property type="molecule type" value="Genomic_DNA"/>
</dbReference>
<dbReference type="Proteomes" id="UP001428341">
    <property type="component" value="Unassembled WGS sequence"/>
</dbReference>
<evidence type="ECO:0000256" key="2">
    <source>
        <dbReference type="ARBA" id="ARBA00022741"/>
    </source>
</evidence>
<dbReference type="Gene3D" id="3.40.50.300">
    <property type="entry name" value="P-loop containing nucleotide triphosphate hydrolases"/>
    <property type="match status" value="1"/>
</dbReference>
<organism evidence="8 9">
    <name type="scientific">Citrus x changshan-huyou</name>
    <dbReference type="NCBI Taxonomy" id="2935761"/>
    <lineage>
        <taxon>Eukaryota</taxon>
        <taxon>Viridiplantae</taxon>
        <taxon>Streptophyta</taxon>
        <taxon>Embryophyta</taxon>
        <taxon>Tracheophyta</taxon>
        <taxon>Spermatophyta</taxon>
        <taxon>Magnoliopsida</taxon>
        <taxon>eudicotyledons</taxon>
        <taxon>Gunneridae</taxon>
        <taxon>Pentapetalae</taxon>
        <taxon>rosids</taxon>
        <taxon>malvids</taxon>
        <taxon>Sapindales</taxon>
        <taxon>Rutaceae</taxon>
        <taxon>Aurantioideae</taxon>
        <taxon>Citrus</taxon>
    </lineage>
</organism>
<dbReference type="SUPFAM" id="SSF52540">
    <property type="entry name" value="P-loop containing nucleoside triphosphate hydrolases"/>
    <property type="match status" value="1"/>
</dbReference>
<dbReference type="Pfam" id="PF23559">
    <property type="entry name" value="WHD_DRP"/>
    <property type="match status" value="1"/>
</dbReference>
<dbReference type="Gene3D" id="1.20.5.4130">
    <property type="match status" value="1"/>
</dbReference>
<evidence type="ECO:0000259" key="7">
    <source>
        <dbReference type="Pfam" id="PF23598"/>
    </source>
</evidence>
<dbReference type="FunFam" id="3.40.50.300:FF:001091">
    <property type="entry name" value="Probable disease resistance protein At1g61300"/>
    <property type="match status" value="1"/>
</dbReference>
<dbReference type="Gene3D" id="1.10.8.430">
    <property type="entry name" value="Helical domain of apoptotic protease-activating factors"/>
    <property type="match status" value="1"/>
</dbReference>
<evidence type="ECO:0000313" key="9">
    <source>
        <dbReference type="Proteomes" id="UP001428341"/>
    </source>
</evidence>
<dbReference type="Gene3D" id="1.10.10.10">
    <property type="entry name" value="Winged helix-like DNA-binding domain superfamily/Winged helix DNA-binding domain"/>
    <property type="match status" value="1"/>
</dbReference>
<dbReference type="Pfam" id="PF18052">
    <property type="entry name" value="Rx_N"/>
    <property type="match status" value="1"/>
</dbReference>
<name>A0AAP0MPY8_9ROSI</name>
<dbReference type="InterPro" id="IPR042197">
    <property type="entry name" value="Apaf_helical"/>
</dbReference>
<dbReference type="InterPro" id="IPR041118">
    <property type="entry name" value="Rx_N"/>
</dbReference>
<feature type="domain" description="Disease resistance R13L4/SHOC-2-like LRR" evidence="7">
    <location>
        <begin position="590"/>
        <end position="876"/>
    </location>
</feature>
<keyword evidence="3" id="KW-0611">Plant defense</keyword>
<sequence length="899" mass="102479">MVDAVVSFVVERLGDYLIQEAKFLGGVRDEVESLAKELRLMQCFVTGSEAKQAGNDLIRHWVSDLSDIAYDAEDVLDKYMLSVHDDKGGASLGSPMVDGEGTSRKGLGSLGINIRRRLSYVKGSSNRESNPYRSAKKEISVYNIGKKIQALRKRLANIDSSCERYDIKNIISDKRDVEQLKKPIRVTSFGDEYHLVDLKDVTDSLLVKLFDKQPRRLVISIYGMGGLGKTTLAKKLYGDKDVRSRFHFCCAWVSVTQDYKLKDLLLRIIKSFKFKTALEDLETEEDLGRYLHRSLQKHKYLMVLDDIWDKEAWLSLKSAFPENMKGSRVIITTRNKGVAERLDGQTYVHELRFLTPEESWQLFCKKAFHDSIANKGLEKLGREMVEKCRGLPLAIAVLGGLLLRRDPEGWCSVRDDLWRCVRSDSTDVARLLDLSFNDLSYELKLCFLYLSHFPDCIIDVKKFIRLLVAEGFARQTDDRTMEDVARDHLDELINRSLIQTEERRWGRLSKCRVHDLLRDLAIEKAKDLNFIHIWDESKSSNSSSVMPSCRRQAIYSDTSSDSWLHHSNEVSRSLLLFNRKWVAKGDVQQKLRPAFTRFSVLRVLDAGPMDALTTGIVWDGELSEQIGKLIHLRYLSLRDSNITGIPRSIGNLQRLQTIDLSGGTIGMEVKLPIEIGTIKGLRHLIGKFIGNLPIENLENLRTLKSAEFESWEKVNTAKLVNLQELHIEADERTQENKVFSFESIANLKRLQFLSVKLLDANSFASLQSLSQCERLVDLRLSGRMVKLPEDMDVFLPRLGCLSLTVSNLEKDPMPALERVPLLTILELQIKCPRLKKFCCSAEGFPLLGILQLDAEGIVELQVEEGAMPMLRGLKILQEMKIPERLRSIPPPAEWECEDL</sequence>
<dbReference type="InterPro" id="IPR055414">
    <property type="entry name" value="LRR_R13L4/SHOC2-like"/>
</dbReference>
<dbReference type="FunFam" id="1.10.8.430:FF:000003">
    <property type="entry name" value="Probable disease resistance protein At5g66910"/>
    <property type="match status" value="1"/>
</dbReference>
<keyword evidence="2" id="KW-0547">Nucleotide-binding</keyword>
<comment type="caution">
    <text evidence="8">The sequence shown here is derived from an EMBL/GenBank/DDBJ whole genome shotgun (WGS) entry which is preliminary data.</text>
</comment>
<dbReference type="Pfam" id="PF00931">
    <property type="entry name" value="NB-ARC"/>
    <property type="match status" value="1"/>
</dbReference>
<dbReference type="Gene3D" id="3.80.10.10">
    <property type="entry name" value="Ribonuclease Inhibitor"/>
    <property type="match status" value="1"/>
</dbReference>
<dbReference type="GO" id="GO:0043531">
    <property type="term" value="F:ADP binding"/>
    <property type="evidence" value="ECO:0007669"/>
    <property type="project" value="InterPro"/>
</dbReference>
<feature type="domain" description="NB-ARC" evidence="4">
    <location>
        <begin position="201"/>
        <end position="371"/>
    </location>
</feature>
<dbReference type="PANTHER" id="PTHR23155">
    <property type="entry name" value="DISEASE RESISTANCE PROTEIN RP"/>
    <property type="match status" value="1"/>
</dbReference>
<dbReference type="InterPro" id="IPR044974">
    <property type="entry name" value="Disease_R_plants"/>
</dbReference>
<gene>
    <name evidence="8" type="ORF">WN944_009510</name>
</gene>
<evidence type="ECO:0000259" key="4">
    <source>
        <dbReference type="Pfam" id="PF00931"/>
    </source>
</evidence>
<evidence type="ECO:0000256" key="3">
    <source>
        <dbReference type="ARBA" id="ARBA00022821"/>
    </source>
</evidence>
<keyword evidence="9" id="KW-1185">Reference proteome</keyword>
<keyword evidence="1" id="KW-0677">Repeat</keyword>
<evidence type="ECO:0000259" key="5">
    <source>
        <dbReference type="Pfam" id="PF18052"/>
    </source>
</evidence>
<evidence type="ECO:0000256" key="1">
    <source>
        <dbReference type="ARBA" id="ARBA00022737"/>
    </source>
</evidence>
<feature type="domain" description="Disease resistance N-terminal" evidence="5">
    <location>
        <begin position="5"/>
        <end position="87"/>
    </location>
</feature>
<dbReference type="InterPro" id="IPR058922">
    <property type="entry name" value="WHD_DRP"/>
</dbReference>
<accession>A0AAP0MPY8</accession>
<reference evidence="8 9" key="1">
    <citation type="submission" date="2024-05" db="EMBL/GenBank/DDBJ databases">
        <title>Haplotype-resolved chromosome-level genome assembly of Huyou (Citrus changshanensis).</title>
        <authorList>
            <person name="Miao C."/>
            <person name="Chen W."/>
            <person name="Wu Y."/>
            <person name="Wang L."/>
            <person name="Zhao S."/>
            <person name="Grierson D."/>
            <person name="Xu C."/>
            <person name="Chen K."/>
        </authorList>
    </citation>
    <scope>NUCLEOTIDE SEQUENCE [LARGE SCALE GENOMIC DNA]</scope>
    <source>
        <strain evidence="8">01-14</strain>
        <tissue evidence="8">Leaf</tissue>
    </source>
</reference>
<dbReference type="GO" id="GO:0098542">
    <property type="term" value="P:defense response to other organism"/>
    <property type="evidence" value="ECO:0007669"/>
    <property type="project" value="TreeGrafter"/>
</dbReference>
<dbReference type="AlphaFoldDB" id="A0AAP0MPY8"/>
<dbReference type="PRINTS" id="PR00364">
    <property type="entry name" value="DISEASERSIST"/>
</dbReference>
<dbReference type="CDD" id="cd14798">
    <property type="entry name" value="RX-CC_like"/>
    <property type="match status" value="1"/>
</dbReference>
<dbReference type="InterPro" id="IPR027417">
    <property type="entry name" value="P-loop_NTPase"/>
</dbReference>
<dbReference type="PANTHER" id="PTHR23155:SF1193">
    <property type="entry name" value="DISEASE RESISTANCE PROTEIN RPP13-RELATED"/>
    <property type="match status" value="1"/>
</dbReference>
<dbReference type="InterPro" id="IPR032675">
    <property type="entry name" value="LRR_dom_sf"/>
</dbReference>